<keyword evidence="2" id="KW-1185">Reference proteome</keyword>
<name>A0A2J7PIE9_9NEOP</name>
<dbReference type="PANTHER" id="PTHR46060:SF3">
    <property type="entry name" value="PROTEIN GVQW3"/>
    <property type="match status" value="1"/>
</dbReference>
<accession>A0A2J7PIE9</accession>
<dbReference type="InterPro" id="IPR052709">
    <property type="entry name" value="Transposase-MT_Hybrid"/>
</dbReference>
<evidence type="ECO:0000313" key="2">
    <source>
        <dbReference type="Proteomes" id="UP000235965"/>
    </source>
</evidence>
<dbReference type="AlphaFoldDB" id="A0A2J7PIE9"/>
<dbReference type="GO" id="GO:0003676">
    <property type="term" value="F:nucleic acid binding"/>
    <property type="evidence" value="ECO:0007669"/>
    <property type="project" value="InterPro"/>
</dbReference>
<reference evidence="1 2" key="1">
    <citation type="submission" date="2017-12" db="EMBL/GenBank/DDBJ databases">
        <title>Hemimetabolous genomes reveal molecular basis of termite eusociality.</title>
        <authorList>
            <person name="Harrison M.C."/>
            <person name="Jongepier E."/>
            <person name="Robertson H.M."/>
            <person name="Arning N."/>
            <person name="Bitard-Feildel T."/>
            <person name="Chao H."/>
            <person name="Childers C.P."/>
            <person name="Dinh H."/>
            <person name="Doddapaneni H."/>
            <person name="Dugan S."/>
            <person name="Gowin J."/>
            <person name="Greiner C."/>
            <person name="Han Y."/>
            <person name="Hu H."/>
            <person name="Hughes D.S.T."/>
            <person name="Huylmans A.-K."/>
            <person name="Kemena C."/>
            <person name="Kremer L.P.M."/>
            <person name="Lee S.L."/>
            <person name="Lopez-Ezquerra A."/>
            <person name="Mallet L."/>
            <person name="Monroy-Kuhn J.M."/>
            <person name="Moser A."/>
            <person name="Murali S.C."/>
            <person name="Muzny D.M."/>
            <person name="Otani S."/>
            <person name="Piulachs M.-D."/>
            <person name="Poelchau M."/>
            <person name="Qu J."/>
            <person name="Schaub F."/>
            <person name="Wada-Katsumata A."/>
            <person name="Worley K.C."/>
            <person name="Xie Q."/>
            <person name="Ylla G."/>
            <person name="Poulsen M."/>
            <person name="Gibbs R.A."/>
            <person name="Schal C."/>
            <person name="Richards S."/>
            <person name="Belles X."/>
            <person name="Korb J."/>
            <person name="Bornberg-Bauer E."/>
        </authorList>
    </citation>
    <scope>NUCLEOTIDE SEQUENCE [LARGE SCALE GENOMIC DNA]</scope>
    <source>
        <tissue evidence="1">Whole body</tissue>
    </source>
</reference>
<dbReference type="InterPro" id="IPR036397">
    <property type="entry name" value="RNaseH_sf"/>
</dbReference>
<dbReference type="EMBL" id="NEVH01025127">
    <property type="protein sequence ID" value="PNF16115.1"/>
    <property type="molecule type" value="Genomic_DNA"/>
</dbReference>
<comment type="caution">
    <text evidence="1">The sequence shown here is derived from an EMBL/GenBank/DDBJ whole genome shotgun (WGS) entry which is preliminary data.</text>
</comment>
<dbReference type="Gene3D" id="3.30.420.10">
    <property type="entry name" value="Ribonuclease H-like superfamily/Ribonuclease H"/>
    <property type="match status" value="1"/>
</dbReference>
<dbReference type="PANTHER" id="PTHR46060">
    <property type="entry name" value="MARINER MOS1 TRANSPOSASE-LIKE PROTEIN"/>
    <property type="match status" value="1"/>
</dbReference>
<dbReference type="STRING" id="105785.A0A2J7PIE9"/>
<organism evidence="1 2">
    <name type="scientific">Cryptotermes secundus</name>
    <dbReference type="NCBI Taxonomy" id="105785"/>
    <lineage>
        <taxon>Eukaryota</taxon>
        <taxon>Metazoa</taxon>
        <taxon>Ecdysozoa</taxon>
        <taxon>Arthropoda</taxon>
        <taxon>Hexapoda</taxon>
        <taxon>Insecta</taxon>
        <taxon>Pterygota</taxon>
        <taxon>Neoptera</taxon>
        <taxon>Polyneoptera</taxon>
        <taxon>Dictyoptera</taxon>
        <taxon>Blattodea</taxon>
        <taxon>Blattoidea</taxon>
        <taxon>Termitoidae</taxon>
        <taxon>Kalotermitidae</taxon>
        <taxon>Cryptotermitinae</taxon>
        <taxon>Cryptotermes</taxon>
    </lineage>
</organism>
<sequence length="176" mass="20593">MKLGKSATETLEILREAFGEHSLRRTLVFTRSFIIHVPETPELVTNNMVIVPQPIYSPDLAPCDFALFPKMKIKLKGRRFERVFDIQRESKVVLENIKEDDFHGTLEARKKRWDSCIRSRASFKEMEAKIKLSRRFFLDLVQRHSVRSINIDRPKAKTGGKLMTGMRQITEQRLFS</sequence>
<evidence type="ECO:0000313" key="1">
    <source>
        <dbReference type="EMBL" id="PNF16115.1"/>
    </source>
</evidence>
<gene>
    <name evidence="1" type="ORF">B7P43_G03303</name>
</gene>
<evidence type="ECO:0008006" key="3">
    <source>
        <dbReference type="Google" id="ProtNLM"/>
    </source>
</evidence>
<proteinExistence type="predicted"/>
<dbReference type="InParanoid" id="A0A2J7PIE9"/>
<dbReference type="Proteomes" id="UP000235965">
    <property type="component" value="Unassembled WGS sequence"/>
</dbReference>
<protein>
    <recommendedName>
        <fullName evidence="3">Tc1-like transposase DDE domain-containing protein</fullName>
    </recommendedName>
</protein>